<dbReference type="VEuPathDB" id="FungiDB:RhiirFUN_010996"/>
<evidence type="ECO:0000313" key="2">
    <source>
        <dbReference type="Proteomes" id="UP000018888"/>
    </source>
</evidence>
<dbReference type="Proteomes" id="UP000018888">
    <property type="component" value="Unassembled WGS sequence"/>
</dbReference>
<keyword evidence="2" id="KW-1185">Reference proteome</keyword>
<dbReference type="VEuPathDB" id="FungiDB:RhiirFUN_015185"/>
<accession>A0A2P4PYL7</accession>
<organism evidence="1 2">
    <name type="scientific">Rhizophagus irregularis (strain DAOM 181602 / DAOM 197198 / MUCL 43194)</name>
    <name type="common">Arbuscular mycorrhizal fungus</name>
    <name type="synonym">Glomus intraradices</name>
    <dbReference type="NCBI Taxonomy" id="747089"/>
    <lineage>
        <taxon>Eukaryota</taxon>
        <taxon>Fungi</taxon>
        <taxon>Fungi incertae sedis</taxon>
        <taxon>Mucoromycota</taxon>
        <taxon>Glomeromycotina</taxon>
        <taxon>Glomeromycetes</taxon>
        <taxon>Glomerales</taxon>
        <taxon>Glomeraceae</taxon>
        <taxon>Rhizophagus</taxon>
    </lineage>
</organism>
<name>A0A2P4PYL7_RHIID</name>
<sequence>MGGVKVLLHVLHRDQDLTEDGTIAWSTLYNNYIEEINAYLLGSPIDDEEELFLTEMGQKPNFDCSSDLGSRDMDRNHDWINDPRERYTDLVDIDTFLSRNPKIDEGENVLMDYQNVKCPAITSSEGERVVPIAPIRRTVPGIVNLELLANSMSRVCTLEDLFKPFNFERLQRIKDCKRLCNKAMLDQKNRREEQSLFDKIESPLEATATHRNKETDPNDRARVGFKVDAIFEYQDISWTPVIECRRLMGGCYRKTNRRKCKWYSLMGLTVVGRKIRVCALATTGGLFHLVLMHECLLPTS</sequence>
<dbReference type="EMBL" id="AUPC02000120">
    <property type="protein sequence ID" value="POG70466.1"/>
    <property type="molecule type" value="Genomic_DNA"/>
</dbReference>
<proteinExistence type="predicted"/>
<evidence type="ECO:0000313" key="1">
    <source>
        <dbReference type="EMBL" id="POG70466.1"/>
    </source>
</evidence>
<reference evidence="1 2" key="2">
    <citation type="journal article" date="2018" name="New Phytol.">
        <title>High intraspecific genome diversity in the model arbuscular mycorrhizal symbiont Rhizophagus irregularis.</title>
        <authorList>
            <person name="Chen E.C.H."/>
            <person name="Morin E."/>
            <person name="Beaudet D."/>
            <person name="Noel J."/>
            <person name="Yildirir G."/>
            <person name="Ndikumana S."/>
            <person name="Charron P."/>
            <person name="St-Onge C."/>
            <person name="Giorgi J."/>
            <person name="Kruger M."/>
            <person name="Marton T."/>
            <person name="Ropars J."/>
            <person name="Grigoriev I.V."/>
            <person name="Hainaut M."/>
            <person name="Henrissat B."/>
            <person name="Roux C."/>
            <person name="Martin F."/>
            <person name="Corradi N."/>
        </authorList>
    </citation>
    <scope>NUCLEOTIDE SEQUENCE [LARGE SCALE GENOMIC DNA]</scope>
    <source>
        <strain evidence="1 2">DAOM 197198</strain>
    </source>
</reference>
<reference evidence="1 2" key="1">
    <citation type="journal article" date="2013" name="Proc. Natl. Acad. Sci. U.S.A.">
        <title>Genome of an arbuscular mycorrhizal fungus provides insight into the oldest plant symbiosis.</title>
        <authorList>
            <person name="Tisserant E."/>
            <person name="Malbreil M."/>
            <person name="Kuo A."/>
            <person name="Kohler A."/>
            <person name="Symeonidi A."/>
            <person name="Balestrini R."/>
            <person name="Charron P."/>
            <person name="Duensing N."/>
            <person name="Frei Dit Frey N."/>
            <person name="Gianinazzi-Pearson V."/>
            <person name="Gilbert L.B."/>
            <person name="Handa Y."/>
            <person name="Herr J.R."/>
            <person name="Hijri M."/>
            <person name="Koul R."/>
            <person name="Kawaguchi M."/>
            <person name="Krajinski F."/>
            <person name="Lammers P.J."/>
            <person name="Masclaux F.G."/>
            <person name="Murat C."/>
            <person name="Morin E."/>
            <person name="Ndikumana S."/>
            <person name="Pagni M."/>
            <person name="Petitpierre D."/>
            <person name="Requena N."/>
            <person name="Rosikiewicz P."/>
            <person name="Riley R."/>
            <person name="Saito K."/>
            <person name="San Clemente H."/>
            <person name="Shapiro H."/>
            <person name="van Tuinen D."/>
            <person name="Becard G."/>
            <person name="Bonfante P."/>
            <person name="Paszkowski U."/>
            <person name="Shachar-Hill Y.Y."/>
            <person name="Tuskan G.A."/>
            <person name="Young P.W."/>
            <person name="Sanders I.R."/>
            <person name="Henrissat B."/>
            <person name="Rensing S.A."/>
            <person name="Grigoriev I.V."/>
            <person name="Corradi N."/>
            <person name="Roux C."/>
            <person name="Martin F."/>
        </authorList>
    </citation>
    <scope>NUCLEOTIDE SEQUENCE [LARGE SCALE GENOMIC DNA]</scope>
    <source>
        <strain evidence="1 2">DAOM 197198</strain>
    </source>
</reference>
<comment type="caution">
    <text evidence="1">The sequence shown here is derived from an EMBL/GenBank/DDBJ whole genome shotgun (WGS) entry which is preliminary data.</text>
</comment>
<protein>
    <submittedName>
        <fullName evidence="1">Uncharacterized protein</fullName>
    </submittedName>
</protein>
<gene>
    <name evidence="1" type="ORF">GLOIN_2v1775752</name>
</gene>
<dbReference type="AlphaFoldDB" id="A0A2P4PYL7"/>